<dbReference type="Proteomes" id="UP001157911">
    <property type="component" value="Unassembled WGS sequence"/>
</dbReference>
<evidence type="ECO:0000259" key="12">
    <source>
        <dbReference type="PROSITE" id="PS50880"/>
    </source>
</evidence>
<gene>
    <name evidence="11" type="primary">gyrB</name>
    <name evidence="13" type="ORF">SAMN06265339_0201</name>
</gene>
<comment type="miscellaneous">
    <text evidence="11">Few gyrases are as efficient as E.coli at forming negative supercoils. Not all organisms have 2 type II topoisomerases; in organisms with a single type II topoisomerase this enzyme also has to decatenate newly replicated chromosomes.</text>
</comment>
<evidence type="ECO:0000256" key="2">
    <source>
        <dbReference type="ARBA" id="ARBA00010708"/>
    </source>
</evidence>
<keyword evidence="9" id="KW-0238">DNA-binding</keyword>
<dbReference type="EMBL" id="FXUB01000001">
    <property type="protein sequence ID" value="SMP04291.1"/>
    <property type="molecule type" value="Genomic_DNA"/>
</dbReference>
<evidence type="ECO:0000313" key="13">
    <source>
        <dbReference type="EMBL" id="SMP04291.1"/>
    </source>
</evidence>
<dbReference type="SUPFAM" id="SSF56719">
    <property type="entry name" value="Type II DNA topoisomerase"/>
    <property type="match status" value="1"/>
</dbReference>
<dbReference type="InterPro" id="IPR001241">
    <property type="entry name" value="Topo_IIA"/>
</dbReference>
<dbReference type="InterPro" id="IPR013759">
    <property type="entry name" value="Topo_IIA_B_C"/>
</dbReference>
<dbReference type="InterPro" id="IPR020568">
    <property type="entry name" value="Ribosomal_Su5_D2-typ_SF"/>
</dbReference>
<dbReference type="SMART" id="SM00433">
    <property type="entry name" value="TOP2c"/>
    <property type="match status" value="1"/>
</dbReference>
<proteinExistence type="inferred from homology"/>
<dbReference type="CDD" id="cd00822">
    <property type="entry name" value="TopoII_Trans_DNA_gyrase"/>
    <property type="match status" value="1"/>
</dbReference>
<comment type="catalytic activity">
    <reaction evidence="1 11">
        <text>ATP-dependent breakage, passage and rejoining of double-stranded DNA.</text>
        <dbReference type="EC" id="5.6.2.2"/>
    </reaction>
</comment>
<comment type="caution">
    <text evidence="13">The sequence shown here is derived from an EMBL/GenBank/DDBJ whole genome shotgun (WGS) entry which is preliminary data.</text>
</comment>
<evidence type="ECO:0000256" key="5">
    <source>
        <dbReference type="ARBA" id="ARBA00022741"/>
    </source>
</evidence>
<keyword evidence="6 11" id="KW-0067">ATP-binding</keyword>
<dbReference type="EC" id="5.6.2.2" evidence="11"/>
<dbReference type="PANTHER" id="PTHR45866:SF1">
    <property type="entry name" value="DNA GYRASE SUBUNIT B, MITOCHONDRIAL"/>
    <property type="match status" value="1"/>
</dbReference>
<keyword evidence="5 11" id="KW-0547">Nucleotide-binding</keyword>
<dbReference type="Pfam" id="PF21249">
    <property type="entry name" value="GyrB_hook"/>
    <property type="match status" value="1"/>
</dbReference>
<comment type="cofactor">
    <cofactor evidence="11">
        <name>Mg(2+)</name>
        <dbReference type="ChEBI" id="CHEBI:18420"/>
    </cofactor>
    <cofactor evidence="11">
        <name>Mn(2+)</name>
        <dbReference type="ChEBI" id="CHEBI:29035"/>
    </cofactor>
    <cofactor evidence="11">
        <name>Ca(2+)</name>
        <dbReference type="ChEBI" id="CHEBI:29108"/>
    </cofactor>
    <text evidence="11">Binds two Mg(2+) per subunit. The magnesium ions form salt bridges with both the protein and the DNA. Can also accept other divalent metal cations, such as Mn(2+) or Ca(2+).</text>
</comment>
<keyword evidence="3 11" id="KW-0963">Cytoplasm</keyword>
<dbReference type="SMART" id="SM00387">
    <property type="entry name" value="HATPase_c"/>
    <property type="match status" value="1"/>
</dbReference>
<name>A0ABY1NAR0_9BACT</name>
<dbReference type="SUPFAM" id="SSF54211">
    <property type="entry name" value="Ribosomal protein S5 domain 2-like"/>
    <property type="match status" value="1"/>
</dbReference>
<feature type="binding site" evidence="11">
    <location>
        <position position="499"/>
    </location>
    <ligand>
        <name>Mg(2+)</name>
        <dbReference type="ChEBI" id="CHEBI:18420"/>
        <label>1</label>
        <note>catalytic</note>
    </ligand>
</feature>
<evidence type="ECO:0000256" key="10">
    <source>
        <dbReference type="ARBA" id="ARBA00023235"/>
    </source>
</evidence>
<dbReference type="InterPro" id="IPR003594">
    <property type="entry name" value="HATPase_dom"/>
</dbReference>
<reference evidence="13 14" key="1">
    <citation type="submission" date="2017-05" db="EMBL/GenBank/DDBJ databases">
        <authorList>
            <person name="Varghese N."/>
            <person name="Submissions S."/>
        </authorList>
    </citation>
    <scope>NUCLEOTIDE SEQUENCE [LARGE SCALE GENOMIC DNA]</scope>
    <source>
        <strain evidence="13 14">DSM 15522</strain>
    </source>
</reference>
<comment type="subunit">
    <text evidence="11">Heterotetramer, composed of two GyrA and two GyrB chains. In the heterotetramer, GyrA contains the active site tyrosine that forms a transient covalent intermediate with DNA, while GyrB binds cofactors and catalyzes ATP hydrolysis.</text>
</comment>
<comment type="function">
    <text evidence="11">A type II topoisomerase that negatively supercoils closed circular double-stranded (ds) DNA in an ATP-dependent manner to modulate DNA topology and maintain chromosomes in an underwound state. Negative supercoiling favors strand separation, and DNA replication, transcription, recombination and repair, all of which involve strand separation. Also able to catalyze the interconversion of other topological isomers of dsDNA rings, including catenanes and knotted rings. Type II topoisomerases break and join 2 DNA strands simultaneously in an ATP-dependent manner.</text>
</comment>
<dbReference type="RefSeq" id="WP_283399711.1">
    <property type="nucleotide sequence ID" value="NZ_FXUB01000001.1"/>
</dbReference>
<feature type="binding site" evidence="11">
    <location>
        <position position="499"/>
    </location>
    <ligand>
        <name>Mg(2+)</name>
        <dbReference type="ChEBI" id="CHEBI:18420"/>
        <label>2</label>
    </ligand>
</feature>
<evidence type="ECO:0000256" key="6">
    <source>
        <dbReference type="ARBA" id="ARBA00022840"/>
    </source>
</evidence>
<dbReference type="InterPro" id="IPR013506">
    <property type="entry name" value="Topo_IIA_bsu_dom2"/>
</dbReference>
<accession>A0ABY1NAR0</accession>
<dbReference type="Gene3D" id="3.30.230.10">
    <property type="match status" value="1"/>
</dbReference>
<feature type="domain" description="Toprim" evidence="12">
    <location>
        <begin position="420"/>
        <end position="534"/>
    </location>
</feature>
<keyword evidence="7 11" id="KW-0460">Magnesium</keyword>
<feature type="binding site" evidence="11">
    <location>
        <position position="501"/>
    </location>
    <ligand>
        <name>Mg(2+)</name>
        <dbReference type="ChEBI" id="CHEBI:18420"/>
        <label>2</label>
    </ligand>
</feature>
<dbReference type="Pfam" id="PF02518">
    <property type="entry name" value="HATPase_c"/>
    <property type="match status" value="1"/>
</dbReference>
<dbReference type="CDD" id="cd03366">
    <property type="entry name" value="TOPRIM_TopoIIA_GyrB"/>
    <property type="match status" value="1"/>
</dbReference>
<dbReference type="Gene3D" id="3.40.50.670">
    <property type="match status" value="2"/>
</dbReference>
<dbReference type="InterPro" id="IPR018522">
    <property type="entry name" value="TopoIIA_CS"/>
</dbReference>
<dbReference type="HAMAP" id="MF_01898">
    <property type="entry name" value="GyrB"/>
    <property type="match status" value="1"/>
</dbReference>
<dbReference type="SUPFAM" id="SSF55874">
    <property type="entry name" value="ATPase domain of HSP90 chaperone/DNA topoisomerase II/histidine kinase"/>
    <property type="match status" value="1"/>
</dbReference>
<keyword evidence="14" id="KW-1185">Reference proteome</keyword>
<dbReference type="InterPro" id="IPR013760">
    <property type="entry name" value="Topo_IIA-like_dom_sf"/>
</dbReference>
<dbReference type="Pfam" id="PF00986">
    <property type="entry name" value="DNA_gyraseB_C"/>
    <property type="match status" value="1"/>
</dbReference>
<evidence type="ECO:0000256" key="4">
    <source>
        <dbReference type="ARBA" id="ARBA00022723"/>
    </source>
</evidence>
<dbReference type="Pfam" id="PF00204">
    <property type="entry name" value="DNA_gyraseB"/>
    <property type="match status" value="1"/>
</dbReference>
<evidence type="ECO:0000313" key="14">
    <source>
        <dbReference type="Proteomes" id="UP001157911"/>
    </source>
</evidence>
<keyword evidence="8 11" id="KW-0799">Topoisomerase</keyword>
<comment type="subcellular location">
    <subcellularLocation>
        <location evidence="11">Cytoplasm</location>
    </subcellularLocation>
</comment>
<organism evidence="13 14">
    <name type="scientific">Desulfurobacterium pacificum</name>
    <dbReference type="NCBI Taxonomy" id="240166"/>
    <lineage>
        <taxon>Bacteria</taxon>
        <taxon>Pseudomonadati</taxon>
        <taxon>Aquificota</taxon>
        <taxon>Aquificia</taxon>
        <taxon>Desulfurobacteriales</taxon>
        <taxon>Desulfurobacteriaceae</taxon>
        <taxon>Desulfurobacterium</taxon>
    </lineage>
</organism>
<dbReference type="Gene3D" id="3.30.565.10">
    <property type="entry name" value="Histidine kinase-like ATPase, C-terminal domain"/>
    <property type="match status" value="1"/>
</dbReference>
<evidence type="ECO:0000256" key="1">
    <source>
        <dbReference type="ARBA" id="ARBA00000185"/>
    </source>
</evidence>
<sequence length="801" mass="90762">MSTEKYDASAIKVLEGLEAVRKRPGMYIGDTGSYGLHHLVFEVVDNSVDEALAGYCTEIEVIIHEDNSITVADNGRGIPVDIHPEYGKPAAEIVLTVLHAGGKFEKKAYKYSGGLHGVGVSVVNALSEWLKLEIHRDGKVYKQIYEKGKPVTEFACVAESSKRGTIITFKPDPEIFEVTEFSWDILANRLRELAFLNKGLKITLIDERVDPPRKEVFYYEGGIVEFVKKINEKKDPLFPEPIYITGEKDEILVEVALQYNSTYTEQIFSFVNNINTREGGTHVAGFRMALTRAITKFIEENNLIPKGAKISITGDDVREGLVAVISVKVPNPQFEGQTKSKLGNSEVRPVVASIVYEKLWNFLTERPDIGKKIAEKVITAARAREAAKRARELTRRKSALEEFSLPGKLADCSERDPEKTELFLVEGDSAGGSAKQGRDRRFQAILPLKGKIINVEKARIEKVLSNDEIKTIITALGTGVGAGFDISKLRYNKIIIMTDADVDGAHIRTLLLTFFFRQFPEIVERGHLYIAQPPLYRVKKGKKEMYIKTDDELDRVILLFALDSVKLLDKGGKELDRETAEKVVNDLLKLENLITVLSRKRDRDVINALLRVGAEYKDLYSPEKVKELVESLKKALPKSLEGTEFEIVEDKEHCSFKILCHIPIDKYLKKTVEINEDLLMLDIYKQARGLKKKIREVLGEPPYRVIKKEQVEFETLEELFNFLLKCGKEGIYIQRYKGLGEMNPEQLWETTMNPENRTLLKVSVEDAVQADEVFTVLMGDKVEPRREFIQRFAKEVRNLDV</sequence>
<protein>
    <recommendedName>
        <fullName evidence="11">DNA gyrase subunit B</fullName>
        <ecNumber evidence="11">5.6.2.2</ecNumber>
    </recommendedName>
</protein>
<dbReference type="InterPro" id="IPR034160">
    <property type="entry name" value="TOPRIM_GyrB"/>
</dbReference>
<keyword evidence="4 11" id="KW-0479">Metal-binding</keyword>
<dbReference type="PRINTS" id="PR00418">
    <property type="entry name" value="TPI2FAMILY"/>
</dbReference>
<dbReference type="InterPro" id="IPR011557">
    <property type="entry name" value="GyrB"/>
</dbReference>
<dbReference type="CDD" id="cd16928">
    <property type="entry name" value="HATPase_GyrB-like"/>
    <property type="match status" value="1"/>
</dbReference>
<dbReference type="NCBIfam" id="TIGR01059">
    <property type="entry name" value="gyrB"/>
    <property type="match status" value="1"/>
</dbReference>
<dbReference type="InterPro" id="IPR036890">
    <property type="entry name" value="HATPase_C_sf"/>
</dbReference>
<evidence type="ECO:0000256" key="8">
    <source>
        <dbReference type="ARBA" id="ARBA00023029"/>
    </source>
</evidence>
<dbReference type="PROSITE" id="PS50880">
    <property type="entry name" value="TOPRIM"/>
    <property type="match status" value="1"/>
</dbReference>
<evidence type="ECO:0000256" key="7">
    <source>
        <dbReference type="ARBA" id="ARBA00022842"/>
    </source>
</evidence>
<dbReference type="InterPro" id="IPR014721">
    <property type="entry name" value="Ribsml_uS5_D2-typ_fold_subgr"/>
</dbReference>
<feature type="binding site" evidence="11">
    <location>
        <position position="426"/>
    </location>
    <ligand>
        <name>Mg(2+)</name>
        <dbReference type="ChEBI" id="CHEBI:18420"/>
        <label>1</label>
        <note>catalytic</note>
    </ligand>
</feature>
<feature type="site" description="Interaction with DNA" evidence="11">
    <location>
        <position position="454"/>
    </location>
</feature>
<keyword evidence="10 11" id="KW-0413">Isomerase</keyword>
<evidence type="ECO:0000256" key="3">
    <source>
        <dbReference type="ARBA" id="ARBA00022490"/>
    </source>
</evidence>
<evidence type="ECO:0000256" key="11">
    <source>
        <dbReference type="HAMAP-Rule" id="MF_01898"/>
    </source>
</evidence>
<dbReference type="InterPro" id="IPR000565">
    <property type="entry name" value="Topo_IIA_B"/>
</dbReference>
<dbReference type="InterPro" id="IPR049353">
    <property type="entry name" value="GyrB_hook"/>
</dbReference>
<feature type="site" description="Interaction with DNA" evidence="11">
    <location>
        <position position="451"/>
    </location>
</feature>
<evidence type="ECO:0000256" key="9">
    <source>
        <dbReference type="ARBA" id="ARBA00023125"/>
    </source>
</evidence>
<dbReference type="PRINTS" id="PR01159">
    <property type="entry name" value="DNAGYRASEB"/>
</dbReference>
<dbReference type="InterPro" id="IPR006171">
    <property type="entry name" value="TOPRIM_dom"/>
</dbReference>
<dbReference type="PROSITE" id="PS00177">
    <property type="entry name" value="TOPOISOMERASE_II"/>
    <property type="match status" value="1"/>
</dbReference>
<dbReference type="InterPro" id="IPR002288">
    <property type="entry name" value="DNA_gyrase_B_C"/>
</dbReference>
<dbReference type="NCBIfam" id="NF004189">
    <property type="entry name" value="PRK05644.1"/>
    <property type="match status" value="1"/>
</dbReference>
<dbReference type="NCBIfam" id="NF011501">
    <property type="entry name" value="PRK14939.1"/>
    <property type="match status" value="1"/>
</dbReference>
<comment type="similarity">
    <text evidence="2 11">Belongs to the type II topoisomerase GyrB family.</text>
</comment>
<dbReference type="PANTHER" id="PTHR45866">
    <property type="entry name" value="DNA GYRASE/TOPOISOMERASE SUBUNIT B"/>
    <property type="match status" value="1"/>
</dbReference>
<dbReference type="Pfam" id="PF01751">
    <property type="entry name" value="Toprim"/>
    <property type="match status" value="1"/>
</dbReference>